<gene>
    <name evidence="2" type="ORF">C8A00DRAFT_16986</name>
</gene>
<dbReference type="AlphaFoldDB" id="A0AAN6VI00"/>
<proteinExistence type="predicted"/>
<organism evidence="2 3">
    <name type="scientific">Chaetomidium leptoderma</name>
    <dbReference type="NCBI Taxonomy" id="669021"/>
    <lineage>
        <taxon>Eukaryota</taxon>
        <taxon>Fungi</taxon>
        <taxon>Dikarya</taxon>
        <taxon>Ascomycota</taxon>
        <taxon>Pezizomycotina</taxon>
        <taxon>Sordariomycetes</taxon>
        <taxon>Sordariomycetidae</taxon>
        <taxon>Sordariales</taxon>
        <taxon>Chaetomiaceae</taxon>
        <taxon>Chaetomidium</taxon>
    </lineage>
</organism>
<reference evidence="2" key="1">
    <citation type="journal article" date="2023" name="Mol. Phylogenet. Evol.">
        <title>Genome-scale phylogeny and comparative genomics of the fungal order Sordariales.</title>
        <authorList>
            <person name="Hensen N."/>
            <person name="Bonometti L."/>
            <person name="Westerberg I."/>
            <person name="Brannstrom I.O."/>
            <person name="Guillou S."/>
            <person name="Cros-Aarteil S."/>
            <person name="Calhoun S."/>
            <person name="Haridas S."/>
            <person name="Kuo A."/>
            <person name="Mondo S."/>
            <person name="Pangilinan J."/>
            <person name="Riley R."/>
            <person name="LaButti K."/>
            <person name="Andreopoulos B."/>
            <person name="Lipzen A."/>
            <person name="Chen C."/>
            <person name="Yan M."/>
            <person name="Daum C."/>
            <person name="Ng V."/>
            <person name="Clum A."/>
            <person name="Steindorff A."/>
            <person name="Ohm R.A."/>
            <person name="Martin F."/>
            <person name="Silar P."/>
            <person name="Natvig D.O."/>
            <person name="Lalanne C."/>
            <person name="Gautier V."/>
            <person name="Ament-Velasquez S.L."/>
            <person name="Kruys A."/>
            <person name="Hutchinson M.I."/>
            <person name="Powell A.J."/>
            <person name="Barry K."/>
            <person name="Miller A.N."/>
            <person name="Grigoriev I.V."/>
            <person name="Debuchy R."/>
            <person name="Gladieux P."/>
            <person name="Hiltunen Thoren M."/>
            <person name="Johannesson H."/>
        </authorList>
    </citation>
    <scope>NUCLEOTIDE SEQUENCE</scope>
    <source>
        <strain evidence="2">CBS 538.74</strain>
    </source>
</reference>
<dbReference type="SUPFAM" id="SSF53474">
    <property type="entry name" value="alpha/beta-Hydrolases"/>
    <property type="match status" value="1"/>
</dbReference>
<keyword evidence="3" id="KW-1185">Reference proteome</keyword>
<protein>
    <submittedName>
        <fullName evidence="2">Protein AIM2</fullName>
    </submittedName>
</protein>
<dbReference type="Proteomes" id="UP001302745">
    <property type="component" value="Unassembled WGS sequence"/>
</dbReference>
<dbReference type="InterPro" id="IPR002925">
    <property type="entry name" value="Dienelactn_hydro"/>
</dbReference>
<dbReference type="InterPro" id="IPR029058">
    <property type="entry name" value="AB_hydrolase_fold"/>
</dbReference>
<accession>A0AAN6VI00</accession>
<reference evidence="2" key="2">
    <citation type="submission" date="2023-05" db="EMBL/GenBank/DDBJ databases">
        <authorList>
            <consortium name="Lawrence Berkeley National Laboratory"/>
            <person name="Steindorff A."/>
            <person name="Hensen N."/>
            <person name="Bonometti L."/>
            <person name="Westerberg I."/>
            <person name="Brannstrom I.O."/>
            <person name="Guillou S."/>
            <person name="Cros-Aarteil S."/>
            <person name="Calhoun S."/>
            <person name="Haridas S."/>
            <person name="Kuo A."/>
            <person name="Mondo S."/>
            <person name="Pangilinan J."/>
            <person name="Riley R."/>
            <person name="Labutti K."/>
            <person name="Andreopoulos B."/>
            <person name="Lipzen A."/>
            <person name="Chen C."/>
            <person name="Yanf M."/>
            <person name="Daum C."/>
            <person name="Ng V."/>
            <person name="Clum A."/>
            <person name="Ohm R."/>
            <person name="Martin F."/>
            <person name="Silar P."/>
            <person name="Natvig D."/>
            <person name="Lalanne C."/>
            <person name="Gautier V."/>
            <person name="Ament-Velasquez S.L."/>
            <person name="Kruys A."/>
            <person name="Hutchinson M.I."/>
            <person name="Powell A.J."/>
            <person name="Barry K."/>
            <person name="Miller A.N."/>
            <person name="Grigoriev I.V."/>
            <person name="Debuchy R."/>
            <person name="Gladieux P."/>
            <person name="Thoren M.H."/>
            <person name="Johannesson H."/>
        </authorList>
    </citation>
    <scope>NUCLEOTIDE SEQUENCE</scope>
    <source>
        <strain evidence="2">CBS 538.74</strain>
    </source>
</reference>
<dbReference type="Pfam" id="PF01738">
    <property type="entry name" value="DLH"/>
    <property type="match status" value="1"/>
</dbReference>
<dbReference type="PANTHER" id="PTHR17630:SF105">
    <property type="entry name" value="DIENELACTONE HYDROLASE FAMILY PROTEIN (AFU_ORTHOLOGUE AFUA_4G08790)"/>
    <property type="match status" value="1"/>
</dbReference>
<sequence>MQAPMCRDCFAGTLRGDATPAGTEETIHGVPTYVARPAPGVEPLGTVVILTDAFGWKLRNTRALADAYAQRVPCTVYVPDFMNGHAIPEHVLSLTEAKPPPTAWFVTRALHKIFTTLSLVPLLLRFLFHNRQAVAHPRVLSFMTALRGNGTDNKVGVAGFCWGGLHAVLLTHDTPQNTTVAVHDGVRRPLIDCAFTAHPSLLSVPAHIEGVVRPLSVANGEDDQYMGREKMQKLKGIMEGKNGEGGGGGGGEEKYEVVVYPGAKHGFAVRGDRDDPLQRERGEQSEEQAVRWFRRWFAEEG</sequence>
<comment type="caution">
    <text evidence="2">The sequence shown here is derived from an EMBL/GenBank/DDBJ whole genome shotgun (WGS) entry which is preliminary data.</text>
</comment>
<feature type="domain" description="Dienelactone hydrolase" evidence="1">
    <location>
        <begin position="31"/>
        <end position="295"/>
    </location>
</feature>
<evidence type="ECO:0000259" key="1">
    <source>
        <dbReference type="Pfam" id="PF01738"/>
    </source>
</evidence>
<dbReference type="GO" id="GO:0016787">
    <property type="term" value="F:hydrolase activity"/>
    <property type="evidence" value="ECO:0007669"/>
    <property type="project" value="InterPro"/>
</dbReference>
<dbReference type="Gene3D" id="3.40.50.1820">
    <property type="entry name" value="alpha/beta hydrolase"/>
    <property type="match status" value="1"/>
</dbReference>
<evidence type="ECO:0000313" key="3">
    <source>
        <dbReference type="Proteomes" id="UP001302745"/>
    </source>
</evidence>
<evidence type="ECO:0000313" key="2">
    <source>
        <dbReference type="EMBL" id="KAK4151630.1"/>
    </source>
</evidence>
<dbReference type="EMBL" id="MU857007">
    <property type="protein sequence ID" value="KAK4151630.1"/>
    <property type="molecule type" value="Genomic_DNA"/>
</dbReference>
<name>A0AAN6VI00_9PEZI</name>
<dbReference type="PANTHER" id="PTHR17630">
    <property type="entry name" value="DIENELACTONE HYDROLASE"/>
    <property type="match status" value="1"/>
</dbReference>